<feature type="chain" id="PRO_5010721852" evidence="5">
    <location>
        <begin position="29"/>
        <end position="487"/>
    </location>
</feature>
<accession>A0A1W4XKS6</accession>
<keyword evidence="5" id="KW-0732">Signal</keyword>
<dbReference type="InterPro" id="IPR027389">
    <property type="entry name" value="B_mannosylTrfase_Bre-3/Egh"/>
</dbReference>
<dbReference type="OrthoDB" id="3971593at2759"/>
<dbReference type="InterPro" id="IPR029044">
    <property type="entry name" value="Nucleotide-diphossugar_trans"/>
</dbReference>
<feature type="transmembrane region" description="Helical" evidence="4">
    <location>
        <begin position="343"/>
        <end position="368"/>
    </location>
</feature>
<dbReference type="AlphaFoldDB" id="A0A1W4XKS6"/>
<evidence type="ECO:0000256" key="1">
    <source>
        <dbReference type="ARBA" id="ARBA00006739"/>
    </source>
</evidence>
<sequence length="487" mass="55223">MISNYVKHCSHCLLLLGLILVFELSANSARNANPDINPWVTYGITWTIILYFFKAILFVPVPQAICNFAGLVFYNAFPKKVSFKGSKTIAPFICFRVVTRGDYPELVHLNVKRNMKTCLDTGLENFCIEVVSDKAIGLQKQLKLREVVVPNSYRTKSGAMYKARALQYCLEDDVSVLSDDDWVVHLDEETLLTNDCIQGILNFVSDGKHYFGQGLVTYANEPVVNWVTTLADSARVADDLGKLRLTLKMFHKPLFSWKGSFVVAKFAAEKRVSYDNGVNGSIAEDCYFALKAFNEGYTFNFIEGEMCEKSPFSIWDFLRQRKRWYQGIYLVVHSDKLPWSKKFFVAVLLYNFFFTPLYTCNMILSSFYPIPYPPIIDFVSALTAAVNIYMFIFGAVKSLTLSKVSMLQLLLCVFGLAIVIPVNMFIENIAAVWSVVGKKHQFEIVDKKIQSVAGESNKENNRFSLATKNFVSVVLQGVKSVFKKNLD</sequence>
<feature type="domain" description="Glycosyltransferase 2-like" evidence="6">
    <location>
        <begin position="182"/>
        <end position="391"/>
    </location>
</feature>
<evidence type="ECO:0000313" key="7">
    <source>
        <dbReference type="Proteomes" id="UP000192223"/>
    </source>
</evidence>
<dbReference type="RefSeq" id="XP_018332980.1">
    <property type="nucleotide sequence ID" value="XM_018477478.2"/>
</dbReference>
<evidence type="ECO:0000256" key="5">
    <source>
        <dbReference type="SAM" id="SignalP"/>
    </source>
</evidence>
<dbReference type="GO" id="GO:0019187">
    <property type="term" value="F:beta-1,4-mannosyltransferase activity"/>
    <property type="evidence" value="ECO:0007669"/>
    <property type="project" value="InterPro"/>
</dbReference>
<protein>
    <submittedName>
        <fullName evidence="8">Beta-1,4-mannosyltransferase egh-like</fullName>
    </submittedName>
</protein>
<feature type="transmembrane region" description="Helical" evidence="4">
    <location>
        <begin position="374"/>
        <end position="395"/>
    </location>
</feature>
<keyword evidence="4" id="KW-1133">Transmembrane helix</keyword>
<dbReference type="Pfam" id="PF13632">
    <property type="entry name" value="Glyco_trans_2_3"/>
    <property type="match status" value="1"/>
</dbReference>
<organism evidence="7 8">
    <name type="scientific">Agrilus planipennis</name>
    <name type="common">Emerald ash borer</name>
    <name type="synonym">Agrilus marcopoli</name>
    <dbReference type="NCBI Taxonomy" id="224129"/>
    <lineage>
        <taxon>Eukaryota</taxon>
        <taxon>Metazoa</taxon>
        <taxon>Ecdysozoa</taxon>
        <taxon>Arthropoda</taxon>
        <taxon>Hexapoda</taxon>
        <taxon>Insecta</taxon>
        <taxon>Pterygota</taxon>
        <taxon>Neoptera</taxon>
        <taxon>Endopterygota</taxon>
        <taxon>Coleoptera</taxon>
        <taxon>Polyphaga</taxon>
        <taxon>Elateriformia</taxon>
        <taxon>Buprestoidea</taxon>
        <taxon>Buprestidae</taxon>
        <taxon>Agrilinae</taxon>
        <taxon>Agrilus</taxon>
    </lineage>
</organism>
<reference evidence="8" key="1">
    <citation type="submission" date="2025-08" db="UniProtKB">
        <authorList>
            <consortium name="RefSeq"/>
        </authorList>
    </citation>
    <scope>IDENTIFICATION</scope>
    <source>
        <tissue evidence="8">Entire body</tissue>
    </source>
</reference>
<keyword evidence="2" id="KW-0328">Glycosyltransferase</keyword>
<evidence type="ECO:0000256" key="2">
    <source>
        <dbReference type="ARBA" id="ARBA00022676"/>
    </source>
</evidence>
<dbReference type="InterPro" id="IPR001173">
    <property type="entry name" value="Glyco_trans_2-like"/>
</dbReference>
<dbReference type="GeneID" id="108742308"/>
<dbReference type="FunFam" id="3.90.550.10:FF:000175">
    <property type="entry name" value="Beta-1,4-mannosyltransferase bre-3"/>
    <property type="match status" value="1"/>
</dbReference>
<dbReference type="InParanoid" id="A0A1W4XKS6"/>
<evidence type="ECO:0000256" key="4">
    <source>
        <dbReference type="SAM" id="Phobius"/>
    </source>
</evidence>
<keyword evidence="3" id="KW-0808">Transferase</keyword>
<feature type="transmembrane region" description="Helical" evidence="4">
    <location>
        <begin position="407"/>
        <end position="426"/>
    </location>
</feature>
<evidence type="ECO:0000313" key="8">
    <source>
        <dbReference type="RefSeq" id="XP_018332980.1"/>
    </source>
</evidence>
<proteinExistence type="inferred from homology"/>
<comment type="similarity">
    <text evidence="1">Belongs to the glycosyltransferase 2 family.</text>
</comment>
<feature type="signal peptide" evidence="5">
    <location>
        <begin position="1"/>
        <end position="28"/>
    </location>
</feature>
<dbReference type="SUPFAM" id="SSF53448">
    <property type="entry name" value="Nucleotide-diphospho-sugar transferases"/>
    <property type="match status" value="1"/>
</dbReference>
<dbReference type="PANTHER" id="PTHR16779">
    <property type="entry name" value="BETA-1,4-MANNOSYLTRANSFERASE EGH"/>
    <property type="match status" value="1"/>
</dbReference>
<keyword evidence="4" id="KW-0812">Transmembrane</keyword>
<name>A0A1W4XKS6_AGRPL</name>
<dbReference type="GO" id="GO:0005737">
    <property type="term" value="C:cytoplasm"/>
    <property type="evidence" value="ECO:0007669"/>
    <property type="project" value="TreeGrafter"/>
</dbReference>
<keyword evidence="7" id="KW-1185">Reference proteome</keyword>
<dbReference type="Gene3D" id="3.90.550.10">
    <property type="entry name" value="Spore Coat Polysaccharide Biosynthesis Protein SpsA, Chain A"/>
    <property type="match status" value="1"/>
</dbReference>
<dbReference type="KEGG" id="apln:108742308"/>
<evidence type="ECO:0000256" key="3">
    <source>
        <dbReference type="ARBA" id="ARBA00022679"/>
    </source>
</evidence>
<dbReference type="Proteomes" id="UP000192223">
    <property type="component" value="Unplaced"/>
</dbReference>
<dbReference type="STRING" id="224129.A0A1W4XKS6"/>
<gene>
    <name evidence="8" type="primary">LOC108742308</name>
</gene>
<feature type="transmembrane region" description="Helical" evidence="4">
    <location>
        <begin position="44"/>
        <end position="77"/>
    </location>
</feature>
<dbReference type="PANTHER" id="PTHR16779:SF1">
    <property type="entry name" value="BETA-1,4-MANNOSYLTRANSFERASE EGH"/>
    <property type="match status" value="1"/>
</dbReference>
<evidence type="ECO:0000259" key="6">
    <source>
        <dbReference type="Pfam" id="PF13632"/>
    </source>
</evidence>
<keyword evidence="4" id="KW-0472">Membrane</keyword>